<protein>
    <recommendedName>
        <fullName evidence="4">ANKLE2 third alpha/beta domain-containing protein</fullName>
    </recommendedName>
</protein>
<dbReference type="Pfam" id="PF24567">
    <property type="entry name" value="ANKLE2_3rd"/>
    <property type="match status" value="1"/>
</dbReference>
<dbReference type="PANTHER" id="PTHR12349">
    <property type="entry name" value="ANKYRIN REPEAT AND LEM DOMAIN-CONTAINING PROTEIN 2"/>
    <property type="match status" value="1"/>
</dbReference>
<dbReference type="AlphaFoldDB" id="A0A8J4T988"/>
<feature type="region of interest" description="Disordered" evidence="3">
    <location>
        <begin position="179"/>
        <end position="230"/>
    </location>
</feature>
<dbReference type="InterPro" id="IPR056237">
    <property type="entry name" value="ANKLE2_3rd"/>
</dbReference>
<keyword evidence="1" id="KW-0040">ANK repeat</keyword>
<dbReference type="OrthoDB" id="7446186at2759"/>
<gene>
    <name evidence="5" type="ORF">PHET_11255</name>
</gene>
<evidence type="ECO:0000313" key="6">
    <source>
        <dbReference type="Proteomes" id="UP000748531"/>
    </source>
</evidence>
<feature type="domain" description="ANKLE2 third alpha/beta" evidence="4">
    <location>
        <begin position="71"/>
        <end position="140"/>
    </location>
</feature>
<organism evidence="5 6">
    <name type="scientific">Paragonimus heterotremus</name>
    <dbReference type="NCBI Taxonomy" id="100268"/>
    <lineage>
        <taxon>Eukaryota</taxon>
        <taxon>Metazoa</taxon>
        <taxon>Spiralia</taxon>
        <taxon>Lophotrochozoa</taxon>
        <taxon>Platyhelminthes</taxon>
        <taxon>Trematoda</taxon>
        <taxon>Digenea</taxon>
        <taxon>Plagiorchiida</taxon>
        <taxon>Troglotremata</taxon>
        <taxon>Troglotrematidae</taxon>
        <taxon>Paragonimus</taxon>
    </lineage>
</organism>
<dbReference type="GO" id="GO:0005783">
    <property type="term" value="C:endoplasmic reticulum"/>
    <property type="evidence" value="ECO:0007669"/>
    <property type="project" value="TreeGrafter"/>
</dbReference>
<proteinExistence type="predicted"/>
<accession>A0A8J4T988</accession>
<evidence type="ECO:0000256" key="2">
    <source>
        <dbReference type="ARBA" id="ARBA00023306"/>
    </source>
</evidence>
<evidence type="ECO:0000256" key="1">
    <source>
        <dbReference type="ARBA" id="ARBA00023043"/>
    </source>
</evidence>
<evidence type="ECO:0000256" key="3">
    <source>
        <dbReference type="SAM" id="MobiDB-lite"/>
    </source>
</evidence>
<keyword evidence="2" id="KW-0131">Cell cycle</keyword>
<name>A0A8J4T988_9TREM</name>
<keyword evidence="6" id="KW-1185">Reference proteome</keyword>
<dbReference type="GO" id="GO:0051721">
    <property type="term" value="F:protein phosphatase 2A binding"/>
    <property type="evidence" value="ECO:0007669"/>
    <property type="project" value="TreeGrafter"/>
</dbReference>
<sequence length="269" mass="29800">MHSRYAGERKPSILPPVNHHQLQAVLARTLGHVPSGLDVLLPFLFVEKCRAAVDSEEVVRGLSGIDLKDCGVREPVLSVRAFAGPLSKSEANSLRSEWLKTNSSLFSKEFASIRLSDPEKGYERQGRYFARLFGTRWFEYWDFLDGFFDLASDQGLSVLEECLKTGKLKMDVPHDRLEFSNSSKTTDARIGNGGNSSDGQSYPFHLGDNNGPSTPILRSRAPGLESSNSNCTTTTLKWQTYRTGSAVTNILNDSLEDSDQSVSQVSMEE</sequence>
<dbReference type="EMBL" id="LUCH01009520">
    <property type="protein sequence ID" value="KAF5395997.1"/>
    <property type="molecule type" value="Genomic_DNA"/>
</dbReference>
<evidence type="ECO:0000259" key="4">
    <source>
        <dbReference type="Pfam" id="PF24567"/>
    </source>
</evidence>
<reference evidence="5" key="1">
    <citation type="submission" date="2019-05" db="EMBL/GenBank/DDBJ databases">
        <title>Annotation for the trematode Paragonimus heterotremus.</title>
        <authorList>
            <person name="Choi Y.-J."/>
        </authorList>
    </citation>
    <scope>NUCLEOTIDE SEQUENCE</scope>
    <source>
        <strain evidence="5">LC</strain>
    </source>
</reference>
<comment type="caution">
    <text evidence="5">The sequence shown here is derived from an EMBL/GenBank/DDBJ whole genome shotgun (WGS) entry which is preliminary data.</text>
</comment>
<dbReference type="PANTHER" id="PTHR12349:SF4">
    <property type="entry name" value="ANKYRIN REPEAT AND LEM DOMAIN-CONTAINING PROTEIN 2"/>
    <property type="match status" value="1"/>
</dbReference>
<evidence type="ECO:0000313" key="5">
    <source>
        <dbReference type="EMBL" id="KAF5395997.1"/>
    </source>
</evidence>
<dbReference type="Proteomes" id="UP000748531">
    <property type="component" value="Unassembled WGS sequence"/>
</dbReference>